<sequence>MQKLITAFGLLISSFSSNAMADYINIQTCDELVSFFNGSISSSYVSITNDIDCTSSPTLEHGLRESINGNGHTISNLRFKGDSSSRYKTFISANLTDIVFDNATVHNTEEWALFSIKARWNNVKFNNLSSTGKPFKMLFWTNINGFELSDVLLDIAGVKLEEVKTLVFDKIFHARVTNFTLENATLTRKSDWMTALISERSEDSYLTNIKLYNISILGQPTGNNGRLDLALGDVRNTHVNGLNLDNISFSRSKEDSFFSYEYDDKSTYVNIYHNLFDDNKQAGNIPISKSPRDNINSRVINFQSMNQPKLPPAICSPYLLQDSYFGIKSINN</sequence>
<evidence type="ECO:0000313" key="3">
    <source>
        <dbReference type="Proteomes" id="UP000094936"/>
    </source>
</evidence>
<gene>
    <name evidence="2" type="ORF">A8L45_16675</name>
</gene>
<dbReference type="STRING" id="1080227.A8L45_16675"/>
<protein>
    <recommendedName>
        <fullName evidence="4">Right handed beta helix domain-containing protein</fullName>
    </recommendedName>
</protein>
<dbReference type="OrthoDB" id="5903294at2"/>
<evidence type="ECO:0008006" key="4">
    <source>
        <dbReference type="Google" id="ProtNLM"/>
    </source>
</evidence>
<feature type="signal peptide" evidence="1">
    <location>
        <begin position="1"/>
        <end position="21"/>
    </location>
</feature>
<dbReference type="EMBL" id="LYBM01000034">
    <property type="protein sequence ID" value="ODA31532.1"/>
    <property type="molecule type" value="Genomic_DNA"/>
</dbReference>
<name>A0A1C3EE50_9GAMM</name>
<dbReference type="Pfam" id="PF20585">
    <property type="entry name" value="Pectate_lyase_5"/>
    <property type="match status" value="1"/>
</dbReference>
<accession>A0A1C3EE50</accession>
<dbReference type="RefSeq" id="WP_068904341.1">
    <property type="nucleotide sequence ID" value="NZ_JBHUIF010000028.1"/>
</dbReference>
<evidence type="ECO:0000256" key="1">
    <source>
        <dbReference type="SAM" id="SignalP"/>
    </source>
</evidence>
<keyword evidence="1" id="KW-0732">Signal</keyword>
<dbReference type="InterPro" id="IPR011050">
    <property type="entry name" value="Pectin_lyase_fold/virulence"/>
</dbReference>
<dbReference type="AlphaFoldDB" id="A0A1C3EE50"/>
<dbReference type="InterPro" id="IPR046776">
    <property type="entry name" value="Pectate_lyase_5"/>
</dbReference>
<dbReference type="SUPFAM" id="SSF51126">
    <property type="entry name" value="Pectin lyase-like"/>
    <property type="match status" value="1"/>
</dbReference>
<keyword evidence="3" id="KW-1185">Reference proteome</keyword>
<dbReference type="Proteomes" id="UP000094936">
    <property type="component" value="Unassembled WGS sequence"/>
</dbReference>
<feature type="chain" id="PRO_5008673053" description="Right handed beta helix domain-containing protein" evidence="1">
    <location>
        <begin position="22"/>
        <end position="332"/>
    </location>
</feature>
<proteinExistence type="predicted"/>
<reference evidence="2 3" key="1">
    <citation type="submission" date="2016-05" db="EMBL/GenBank/DDBJ databases">
        <title>Genomic Taxonomy of the Vibrionaceae.</title>
        <authorList>
            <person name="Gomez-Gil B."/>
            <person name="Enciso-Ibarra J."/>
        </authorList>
    </citation>
    <scope>NUCLEOTIDE SEQUENCE [LARGE SCALE GENOMIC DNA]</scope>
    <source>
        <strain evidence="2 3">CAIM 1920</strain>
    </source>
</reference>
<dbReference type="Gene3D" id="2.160.20.110">
    <property type="match status" value="1"/>
</dbReference>
<evidence type="ECO:0000313" key="2">
    <source>
        <dbReference type="EMBL" id="ODA31532.1"/>
    </source>
</evidence>
<organism evidence="2 3">
    <name type="scientific">Veronia pacifica</name>
    <dbReference type="NCBI Taxonomy" id="1080227"/>
    <lineage>
        <taxon>Bacteria</taxon>
        <taxon>Pseudomonadati</taxon>
        <taxon>Pseudomonadota</taxon>
        <taxon>Gammaproteobacteria</taxon>
        <taxon>Vibrionales</taxon>
        <taxon>Vibrionaceae</taxon>
        <taxon>Veronia</taxon>
    </lineage>
</organism>
<comment type="caution">
    <text evidence="2">The sequence shown here is derived from an EMBL/GenBank/DDBJ whole genome shotgun (WGS) entry which is preliminary data.</text>
</comment>